<sequence>MKDVSPKIAFIYPCMPHNVYAPCLKFSATNNMINLVICTGFIRLPDDGYQYLCTLNIFNPSGTDLLQDEDNDFPALFPINPDIINKNSGITFVRSEASILIEETGYYHIVCTLYSQGFGEALHVNESWFYIDVMVGIK</sequence>
<dbReference type="Proteomes" id="UP000839526">
    <property type="component" value="Unassembled WGS sequence"/>
</dbReference>
<dbReference type="EMBL" id="RWAH01000005">
    <property type="protein sequence ID" value="MMS76501.1"/>
    <property type="molecule type" value="Genomic_DNA"/>
</dbReference>
<accession>A0A403SY58</accession>
<comment type="caution">
    <text evidence="1">The sequence shown here is derived from an EMBL/GenBank/DDBJ whole genome shotgun (WGS) entry which is preliminary data.</text>
</comment>
<gene>
    <name evidence="1" type="ORF">D9O31_07865</name>
</gene>
<organism evidence="1">
    <name type="scientific">Salmonella enterica</name>
    <name type="common">Salmonella choleraesuis</name>
    <dbReference type="NCBI Taxonomy" id="28901"/>
    <lineage>
        <taxon>Bacteria</taxon>
        <taxon>Pseudomonadati</taxon>
        <taxon>Pseudomonadota</taxon>
        <taxon>Gammaproteobacteria</taxon>
        <taxon>Enterobacterales</taxon>
        <taxon>Enterobacteriaceae</taxon>
        <taxon>Salmonella</taxon>
    </lineage>
</organism>
<dbReference type="AlphaFoldDB" id="A0A403SY58"/>
<evidence type="ECO:0000313" key="1">
    <source>
        <dbReference type="EMBL" id="MMS76501.1"/>
    </source>
</evidence>
<reference evidence="1" key="1">
    <citation type="submission" date="2018-10" db="EMBL/GenBank/DDBJ databases">
        <authorList>
            <consortium name="PulseNet: The National Subtyping Network for Foodborne Disease Surveillance"/>
            <person name="Tarr C.L."/>
            <person name="Trees E."/>
            <person name="Katz L.S."/>
            <person name="Carleton-Romer H.A."/>
            <person name="Stroika S."/>
            <person name="Kucerova Z."/>
            <person name="Roache K.F."/>
            <person name="Sabol A.L."/>
            <person name="Besser J."/>
            <person name="Gerner-Smidt P."/>
        </authorList>
    </citation>
    <scope>NUCLEOTIDE SEQUENCE [LARGE SCALE GENOMIC DNA]</scope>
    <source>
        <strain evidence="1">PNUSAS052121</strain>
    </source>
</reference>
<proteinExistence type="predicted"/>
<name>A0A403SY58_SALER</name>
<protein>
    <submittedName>
        <fullName evidence="1">Uncharacterized protein</fullName>
    </submittedName>
</protein>